<protein>
    <submittedName>
        <fullName evidence="3">Uncharacterized protein</fullName>
    </submittedName>
</protein>
<evidence type="ECO:0000256" key="2">
    <source>
        <dbReference type="SAM" id="Phobius"/>
    </source>
</evidence>
<proteinExistence type="predicted"/>
<evidence type="ECO:0000313" key="3">
    <source>
        <dbReference type="EMBL" id="RPE27904.1"/>
    </source>
</evidence>
<organism evidence="3 4">
    <name type="scientific">Kitasatospora cineracea</name>
    <dbReference type="NCBI Taxonomy" id="88074"/>
    <lineage>
        <taxon>Bacteria</taxon>
        <taxon>Bacillati</taxon>
        <taxon>Actinomycetota</taxon>
        <taxon>Actinomycetes</taxon>
        <taxon>Kitasatosporales</taxon>
        <taxon>Streptomycetaceae</taxon>
        <taxon>Kitasatospora</taxon>
    </lineage>
</organism>
<keyword evidence="2" id="KW-0472">Membrane</keyword>
<accession>A0A3N4RV10</accession>
<evidence type="ECO:0000313" key="4">
    <source>
        <dbReference type="Proteomes" id="UP000266906"/>
    </source>
</evidence>
<name>A0A3N4RV10_9ACTN</name>
<dbReference type="AlphaFoldDB" id="A0A3N4RV10"/>
<feature type="region of interest" description="Disordered" evidence="1">
    <location>
        <begin position="1"/>
        <end position="21"/>
    </location>
</feature>
<gene>
    <name evidence="3" type="ORF">EDD38_7196</name>
</gene>
<evidence type="ECO:0000256" key="1">
    <source>
        <dbReference type="SAM" id="MobiDB-lite"/>
    </source>
</evidence>
<keyword evidence="2" id="KW-1133">Transmembrane helix</keyword>
<comment type="caution">
    <text evidence="3">The sequence shown here is derived from an EMBL/GenBank/DDBJ whole genome shotgun (WGS) entry which is preliminary data.</text>
</comment>
<keyword evidence="2" id="KW-0812">Transmembrane</keyword>
<keyword evidence="4" id="KW-1185">Reference proteome</keyword>
<reference evidence="3 4" key="1">
    <citation type="submission" date="2018-11" db="EMBL/GenBank/DDBJ databases">
        <title>Sequencing the genomes of 1000 actinobacteria strains.</title>
        <authorList>
            <person name="Klenk H.-P."/>
        </authorList>
    </citation>
    <scope>NUCLEOTIDE SEQUENCE [LARGE SCALE GENOMIC DNA]</scope>
    <source>
        <strain evidence="3 4">DSM 44781</strain>
    </source>
</reference>
<dbReference type="Proteomes" id="UP000266906">
    <property type="component" value="Unassembled WGS sequence"/>
</dbReference>
<feature type="compositionally biased region" description="Basic residues" evidence="1">
    <location>
        <begin position="1"/>
        <end position="10"/>
    </location>
</feature>
<sequence length="81" mass="8903">MSRGRLRRFRNQPGPHGQAEQWKEVISVDKNGKKLVLAVAAPLARTAGQRWAQHRGAQRWEAALVGVLAAVLATALIQQVL</sequence>
<dbReference type="EMBL" id="RKQG01000003">
    <property type="protein sequence ID" value="RPE27904.1"/>
    <property type="molecule type" value="Genomic_DNA"/>
</dbReference>
<feature type="transmembrane region" description="Helical" evidence="2">
    <location>
        <begin position="60"/>
        <end position="80"/>
    </location>
</feature>